<reference evidence="7 8" key="3">
    <citation type="journal article" date="2015" name="Genome Announc.">
        <title>Draft Genome Sequence of the Archiascomycetous Yeast Saitoella complicata.</title>
        <authorList>
            <person name="Yamauchi K."/>
            <person name="Kondo S."/>
            <person name="Hamamoto M."/>
            <person name="Takahashi Y."/>
            <person name="Ogura Y."/>
            <person name="Hayashi T."/>
            <person name="Nishida H."/>
        </authorList>
    </citation>
    <scope>NUCLEOTIDE SEQUENCE [LARGE SCALE GENOMIC DNA]</scope>
    <source>
        <strain evidence="7 8">NRRL Y-17804</strain>
    </source>
</reference>
<comment type="caution">
    <text evidence="7">The sequence shown here is derived from an EMBL/GenBank/DDBJ whole genome shotgun (WGS) entry which is preliminary data.</text>
</comment>
<keyword evidence="3 6" id="KW-1133">Transmembrane helix</keyword>
<keyword evidence="4 6" id="KW-0472">Membrane</keyword>
<evidence type="ECO:0000313" key="8">
    <source>
        <dbReference type="Proteomes" id="UP000033140"/>
    </source>
</evidence>
<evidence type="ECO:0000256" key="3">
    <source>
        <dbReference type="ARBA" id="ARBA00022989"/>
    </source>
</evidence>
<dbReference type="STRING" id="698492.A0A0E9NK34"/>
<feature type="transmembrane region" description="Helical" evidence="6">
    <location>
        <begin position="36"/>
        <end position="57"/>
    </location>
</feature>
<dbReference type="GO" id="GO:0008381">
    <property type="term" value="F:mechanosensitive monoatomic ion channel activity"/>
    <property type="evidence" value="ECO:0007669"/>
    <property type="project" value="TreeGrafter"/>
</dbReference>
<dbReference type="Gene3D" id="1.10.1200.120">
    <property type="entry name" value="Large-conductance mechanosensitive channel, MscL, domain 1"/>
    <property type="match status" value="1"/>
</dbReference>
<dbReference type="AlphaFoldDB" id="A0A0E9NK34"/>
<keyword evidence="2 6" id="KW-0812">Transmembrane</keyword>
<keyword evidence="8" id="KW-1185">Reference proteome</keyword>
<evidence type="ECO:0000256" key="6">
    <source>
        <dbReference type="SAM" id="Phobius"/>
    </source>
</evidence>
<dbReference type="OMA" id="HCTSEVE"/>
<dbReference type="InterPro" id="IPR037673">
    <property type="entry name" value="MSC/AndL"/>
</dbReference>
<sequence length="209" mass="23865">MMSCNYGTIRHGVQDIEHGAQAVWNDFKDFINRDNIFEVAVGLMIGNAFTSVVTSLVSDVLLPPIALLPGISSENLPAKFLVLRHGETHQASYNTLEQAAADGAVTLAYGSFFQKALDFMGMGFFLYVIVQLIFFLDHKDLRKRTKKCHYCRKKNNMKAVRCMYCTCWMDGREDYSKHRNDRGHHAQENQENHEQEQHGQGHHGWGPHH</sequence>
<feature type="region of interest" description="Disordered" evidence="5">
    <location>
        <begin position="178"/>
        <end position="209"/>
    </location>
</feature>
<dbReference type="SUPFAM" id="SSF81330">
    <property type="entry name" value="Gated mechanosensitive channel"/>
    <property type="match status" value="1"/>
</dbReference>
<reference evidence="7 8" key="2">
    <citation type="journal article" date="2014" name="J. Gen. Appl. Microbiol.">
        <title>The early diverging ascomycetous budding yeast Saitoella complicata has three histone deacetylases belonging to the Clr6, Hos2, and Rpd3 lineages.</title>
        <authorList>
            <person name="Nishida H."/>
            <person name="Matsumoto T."/>
            <person name="Kondo S."/>
            <person name="Hamamoto M."/>
            <person name="Yoshikawa H."/>
        </authorList>
    </citation>
    <scope>NUCLEOTIDE SEQUENCE [LARGE SCALE GENOMIC DNA]</scope>
    <source>
        <strain evidence="7 8">NRRL Y-17804</strain>
    </source>
</reference>
<dbReference type="PANTHER" id="PTHR30266:SF2">
    <property type="entry name" value="LARGE-CONDUCTANCE MECHANOSENSITIVE CHANNEL"/>
    <property type="match status" value="1"/>
</dbReference>
<gene>
    <name evidence="7" type="ORF">G7K_4338-t1</name>
</gene>
<dbReference type="Proteomes" id="UP000033140">
    <property type="component" value="Unassembled WGS sequence"/>
</dbReference>
<evidence type="ECO:0000256" key="4">
    <source>
        <dbReference type="ARBA" id="ARBA00023136"/>
    </source>
</evidence>
<dbReference type="GO" id="GO:0016020">
    <property type="term" value="C:membrane"/>
    <property type="evidence" value="ECO:0007669"/>
    <property type="project" value="UniProtKB-SubCell"/>
</dbReference>
<name>A0A0E9NK34_SAICN</name>
<evidence type="ECO:0000256" key="2">
    <source>
        <dbReference type="ARBA" id="ARBA00022692"/>
    </source>
</evidence>
<dbReference type="InterPro" id="IPR036019">
    <property type="entry name" value="MscL_channel"/>
</dbReference>
<dbReference type="EMBL" id="BACD03000030">
    <property type="protein sequence ID" value="GAO50204.1"/>
    <property type="molecule type" value="Genomic_DNA"/>
</dbReference>
<evidence type="ECO:0000256" key="5">
    <source>
        <dbReference type="SAM" id="MobiDB-lite"/>
    </source>
</evidence>
<feature type="transmembrane region" description="Helical" evidence="6">
    <location>
        <begin position="119"/>
        <end position="136"/>
    </location>
</feature>
<reference evidence="7 8" key="1">
    <citation type="journal article" date="2011" name="J. Gen. Appl. Microbiol.">
        <title>Draft genome sequencing of the enigmatic yeast Saitoella complicata.</title>
        <authorList>
            <person name="Nishida H."/>
            <person name="Hamamoto M."/>
            <person name="Sugiyama J."/>
        </authorList>
    </citation>
    <scope>NUCLEOTIDE SEQUENCE [LARGE SCALE GENOMIC DNA]</scope>
    <source>
        <strain evidence="7 8">NRRL Y-17804</strain>
    </source>
</reference>
<dbReference type="Pfam" id="PF01741">
    <property type="entry name" value="MscL"/>
    <property type="match status" value="1"/>
</dbReference>
<comment type="subcellular location">
    <subcellularLocation>
        <location evidence="1">Membrane</location>
        <topology evidence="1">Multi-pass membrane protein</topology>
    </subcellularLocation>
</comment>
<evidence type="ECO:0000313" key="7">
    <source>
        <dbReference type="EMBL" id="GAO50204.1"/>
    </source>
</evidence>
<proteinExistence type="predicted"/>
<accession>A0A0E9NK34</accession>
<organism evidence="7 8">
    <name type="scientific">Saitoella complicata (strain BCRC 22490 / CBS 7301 / JCM 7358 / NBRC 10748 / NRRL Y-17804)</name>
    <dbReference type="NCBI Taxonomy" id="698492"/>
    <lineage>
        <taxon>Eukaryota</taxon>
        <taxon>Fungi</taxon>
        <taxon>Dikarya</taxon>
        <taxon>Ascomycota</taxon>
        <taxon>Taphrinomycotina</taxon>
        <taxon>Taphrinomycotina incertae sedis</taxon>
        <taxon>Saitoella</taxon>
    </lineage>
</organism>
<feature type="compositionally biased region" description="Basic and acidic residues" evidence="5">
    <location>
        <begin position="178"/>
        <end position="199"/>
    </location>
</feature>
<evidence type="ECO:0000256" key="1">
    <source>
        <dbReference type="ARBA" id="ARBA00004141"/>
    </source>
</evidence>
<protein>
    <recommendedName>
        <fullName evidence="9">Gated mechanosensitive channel</fullName>
    </recommendedName>
</protein>
<dbReference type="PANTHER" id="PTHR30266">
    <property type="entry name" value="MECHANOSENSITIVE CHANNEL MSCL"/>
    <property type="match status" value="1"/>
</dbReference>
<evidence type="ECO:0008006" key="9">
    <source>
        <dbReference type="Google" id="ProtNLM"/>
    </source>
</evidence>